<dbReference type="PANTHER" id="PTHR43547">
    <property type="entry name" value="TWO-COMPONENT HISTIDINE KINASE"/>
    <property type="match status" value="1"/>
</dbReference>
<comment type="catalytic activity">
    <reaction evidence="1">
        <text>ATP + protein L-histidine = ADP + protein N-phospho-L-histidine.</text>
        <dbReference type="EC" id="2.7.13.3"/>
    </reaction>
</comment>
<dbReference type="CDD" id="cd00130">
    <property type="entry name" value="PAS"/>
    <property type="match status" value="1"/>
</dbReference>
<dbReference type="SMART" id="SM00387">
    <property type="entry name" value="HATPase_c"/>
    <property type="match status" value="1"/>
</dbReference>
<dbReference type="SUPFAM" id="SSF55785">
    <property type="entry name" value="PYP-like sensor domain (PAS domain)"/>
    <property type="match status" value="2"/>
</dbReference>
<feature type="coiled-coil region" evidence="10">
    <location>
        <begin position="302"/>
        <end position="351"/>
    </location>
</feature>
<dbReference type="InterPro" id="IPR011006">
    <property type="entry name" value="CheY-like_superfamily"/>
</dbReference>
<keyword evidence="10" id="KW-0175">Coiled coil</keyword>
<keyword evidence="3 9" id="KW-0597">Phosphoprotein</keyword>
<dbReference type="SUPFAM" id="SSF47384">
    <property type="entry name" value="Homodimeric domain of signal transducing histidine kinase"/>
    <property type="match status" value="1"/>
</dbReference>
<organism evidence="15 16">
    <name type="scientific">Metabacillus fastidiosus</name>
    <dbReference type="NCBI Taxonomy" id="1458"/>
    <lineage>
        <taxon>Bacteria</taxon>
        <taxon>Bacillati</taxon>
        <taxon>Bacillota</taxon>
        <taxon>Bacilli</taxon>
        <taxon>Bacillales</taxon>
        <taxon>Bacillaceae</taxon>
        <taxon>Metabacillus</taxon>
    </lineage>
</organism>
<dbReference type="InterPro" id="IPR036890">
    <property type="entry name" value="HATPase_C_sf"/>
</dbReference>
<dbReference type="EC" id="2.7.13.3" evidence="2"/>
<dbReference type="PANTHER" id="PTHR43547:SF2">
    <property type="entry name" value="HYBRID SIGNAL TRANSDUCTION HISTIDINE KINASE C"/>
    <property type="match status" value="1"/>
</dbReference>
<dbReference type="Gene3D" id="1.10.287.130">
    <property type="match status" value="1"/>
</dbReference>
<dbReference type="SMART" id="SM00388">
    <property type="entry name" value="HisKA"/>
    <property type="match status" value="1"/>
</dbReference>
<dbReference type="InterPro" id="IPR004358">
    <property type="entry name" value="Sig_transdc_His_kin-like_C"/>
</dbReference>
<dbReference type="InterPro" id="IPR001610">
    <property type="entry name" value="PAC"/>
</dbReference>
<evidence type="ECO:0000256" key="1">
    <source>
        <dbReference type="ARBA" id="ARBA00000085"/>
    </source>
</evidence>
<keyword evidence="8" id="KW-0902">Two-component regulatory system</keyword>
<dbReference type="Pfam" id="PF13426">
    <property type="entry name" value="PAS_9"/>
    <property type="match status" value="2"/>
</dbReference>
<evidence type="ECO:0000259" key="13">
    <source>
        <dbReference type="PROSITE" id="PS50110"/>
    </source>
</evidence>
<dbReference type="InterPro" id="IPR035965">
    <property type="entry name" value="PAS-like_dom_sf"/>
</dbReference>
<keyword evidence="6" id="KW-0418">Kinase</keyword>
<dbReference type="Gene3D" id="3.40.50.2300">
    <property type="match status" value="1"/>
</dbReference>
<comment type="caution">
    <text evidence="15">The sequence shown here is derived from an EMBL/GenBank/DDBJ whole genome shotgun (WGS) entry which is preliminary data.</text>
</comment>
<accession>A0ABU6P2F0</accession>
<evidence type="ECO:0000259" key="12">
    <source>
        <dbReference type="PROSITE" id="PS50109"/>
    </source>
</evidence>
<feature type="compositionally biased region" description="Basic and acidic residues" evidence="11">
    <location>
        <begin position="20"/>
        <end position="31"/>
    </location>
</feature>
<reference evidence="15 16" key="1">
    <citation type="submission" date="2023-03" db="EMBL/GenBank/DDBJ databases">
        <title>Bacillus Genome Sequencing.</title>
        <authorList>
            <person name="Dunlap C."/>
        </authorList>
    </citation>
    <scope>NUCLEOTIDE SEQUENCE [LARGE SCALE GENOMIC DNA]</scope>
    <source>
        <strain evidence="15 16">NRS-1717</strain>
    </source>
</reference>
<evidence type="ECO:0000256" key="2">
    <source>
        <dbReference type="ARBA" id="ARBA00012438"/>
    </source>
</evidence>
<dbReference type="InterPro" id="IPR003594">
    <property type="entry name" value="HATPase_dom"/>
</dbReference>
<dbReference type="Proteomes" id="UP001342826">
    <property type="component" value="Unassembled WGS sequence"/>
</dbReference>
<feature type="modified residue" description="4-aspartylphosphate" evidence="9">
    <location>
        <position position="86"/>
    </location>
</feature>
<keyword evidence="16" id="KW-1185">Reference proteome</keyword>
<evidence type="ECO:0000256" key="7">
    <source>
        <dbReference type="ARBA" id="ARBA00022840"/>
    </source>
</evidence>
<evidence type="ECO:0000256" key="11">
    <source>
        <dbReference type="SAM" id="MobiDB-lite"/>
    </source>
</evidence>
<dbReference type="SMART" id="SM00448">
    <property type="entry name" value="REC"/>
    <property type="match status" value="1"/>
</dbReference>
<dbReference type="CDD" id="cd00082">
    <property type="entry name" value="HisKA"/>
    <property type="match status" value="1"/>
</dbReference>
<gene>
    <name evidence="15" type="ORF">P9271_19725</name>
</gene>
<dbReference type="SUPFAM" id="SSF52172">
    <property type="entry name" value="CheY-like"/>
    <property type="match status" value="1"/>
</dbReference>
<dbReference type="Gene3D" id="3.30.450.20">
    <property type="entry name" value="PAS domain"/>
    <property type="match status" value="2"/>
</dbReference>
<sequence length="691" mass="79008">MKSYIEKNNDSYTEGQPLDLQKKKPSHDETNKMEKVKILMVDDRRENLLALEAVLNSPDYHLISANSGEEALRYVLHHDFAVILLDVQMPGLNGFETAKLIKKRKKYTHIPIIFITAINQAKEHVLRGYSVGAVDYIVKPFLPETLRLKVREFVKIYQENENAKLESERRRKEELKEVNAKLSLTNRDLRKNKELARVVGETLLDTIITFDCDGFILSVNPAVKEMFGYSMDELIGEHISSLLINNNQLAVDRLTDLPSKVAVECMAKGKYDHYFPVDIQIGSTSIENEKIFVCSIRDITERKKIEHERKNQYELLEKLVEERTQTLQLTNEKLVAEMKEKEKIAADLQLSQELFYKIFESSPCLLTIQKLENGEYIDVNASWLNNTLYSYEDVKNKAFPILHYVSKFDTGIEHNLTDISIHNEKIQYETKDKEIRDGLLSTEIIDVRGEKCILSVITDLTERVRLEHEIQRLDRLNLIGEMAAGIAHEIRNPMTTVRGFLELSKSSPEHLSKQYIDLMLGELKRANSIISEFLNLARNKMTHKVQQQLNTIVTTIFPLIQAEAVLSNKSVILELGECPEIEVDEKEITQVILNLSLNGLEAMESGGKLTIKTYSENGMTMLEIRDEGSGIDAKILEKVGTPFFTTKEEGTGLGLAICYSVAERHKAVIDLETSEEGTTFFIRFNEDISTR</sequence>
<feature type="region of interest" description="Disordered" evidence="11">
    <location>
        <begin position="1"/>
        <end position="31"/>
    </location>
</feature>
<protein>
    <recommendedName>
        <fullName evidence="2">histidine kinase</fullName>
        <ecNumber evidence="2">2.7.13.3</ecNumber>
    </recommendedName>
</protein>
<feature type="domain" description="Histidine kinase" evidence="12">
    <location>
        <begin position="485"/>
        <end position="688"/>
    </location>
</feature>
<proteinExistence type="predicted"/>
<evidence type="ECO:0000256" key="9">
    <source>
        <dbReference type="PROSITE-ProRule" id="PRU00169"/>
    </source>
</evidence>
<dbReference type="PROSITE" id="PS50110">
    <property type="entry name" value="RESPONSE_REGULATORY"/>
    <property type="match status" value="1"/>
</dbReference>
<dbReference type="Pfam" id="PF00072">
    <property type="entry name" value="Response_reg"/>
    <property type="match status" value="1"/>
</dbReference>
<evidence type="ECO:0000256" key="8">
    <source>
        <dbReference type="ARBA" id="ARBA00023012"/>
    </source>
</evidence>
<dbReference type="InterPro" id="IPR005467">
    <property type="entry name" value="His_kinase_dom"/>
</dbReference>
<dbReference type="Gene3D" id="3.30.565.10">
    <property type="entry name" value="Histidine kinase-like ATPase, C-terminal domain"/>
    <property type="match status" value="1"/>
</dbReference>
<dbReference type="SMART" id="SM00091">
    <property type="entry name" value="PAS"/>
    <property type="match status" value="1"/>
</dbReference>
<dbReference type="InterPro" id="IPR003661">
    <property type="entry name" value="HisK_dim/P_dom"/>
</dbReference>
<evidence type="ECO:0000256" key="3">
    <source>
        <dbReference type="ARBA" id="ARBA00022553"/>
    </source>
</evidence>
<dbReference type="InterPro" id="IPR001789">
    <property type="entry name" value="Sig_transdc_resp-reg_receiver"/>
</dbReference>
<dbReference type="InterPro" id="IPR036097">
    <property type="entry name" value="HisK_dim/P_sf"/>
</dbReference>
<dbReference type="NCBIfam" id="TIGR00229">
    <property type="entry name" value="sensory_box"/>
    <property type="match status" value="2"/>
</dbReference>
<feature type="domain" description="PAS" evidence="14">
    <location>
        <begin position="191"/>
        <end position="237"/>
    </location>
</feature>
<dbReference type="Pfam" id="PF00512">
    <property type="entry name" value="HisKA"/>
    <property type="match status" value="1"/>
</dbReference>
<evidence type="ECO:0000256" key="4">
    <source>
        <dbReference type="ARBA" id="ARBA00022679"/>
    </source>
</evidence>
<dbReference type="PROSITE" id="PS50112">
    <property type="entry name" value="PAS"/>
    <property type="match status" value="1"/>
</dbReference>
<evidence type="ECO:0000256" key="10">
    <source>
        <dbReference type="SAM" id="Coils"/>
    </source>
</evidence>
<feature type="coiled-coil region" evidence="10">
    <location>
        <begin position="158"/>
        <end position="192"/>
    </location>
</feature>
<keyword evidence="7" id="KW-0067">ATP-binding</keyword>
<evidence type="ECO:0000313" key="15">
    <source>
        <dbReference type="EMBL" id="MED4403542.1"/>
    </source>
</evidence>
<evidence type="ECO:0000256" key="6">
    <source>
        <dbReference type="ARBA" id="ARBA00022777"/>
    </source>
</evidence>
<dbReference type="Pfam" id="PF02518">
    <property type="entry name" value="HATPase_c"/>
    <property type="match status" value="1"/>
</dbReference>
<dbReference type="SUPFAM" id="SSF55874">
    <property type="entry name" value="ATPase domain of HSP90 chaperone/DNA topoisomerase II/histidine kinase"/>
    <property type="match status" value="1"/>
</dbReference>
<dbReference type="RefSeq" id="WP_328015783.1">
    <property type="nucleotide sequence ID" value="NZ_JARTFS010000018.1"/>
</dbReference>
<dbReference type="SMART" id="SM00086">
    <property type="entry name" value="PAC"/>
    <property type="match status" value="2"/>
</dbReference>
<feature type="domain" description="Response regulatory" evidence="13">
    <location>
        <begin position="37"/>
        <end position="154"/>
    </location>
</feature>
<dbReference type="EMBL" id="JARTFS010000018">
    <property type="protein sequence ID" value="MED4403542.1"/>
    <property type="molecule type" value="Genomic_DNA"/>
</dbReference>
<dbReference type="InterPro" id="IPR000014">
    <property type="entry name" value="PAS"/>
</dbReference>
<dbReference type="PRINTS" id="PR00344">
    <property type="entry name" value="BCTRLSENSOR"/>
</dbReference>
<dbReference type="PROSITE" id="PS50109">
    <property type="entry name" value="HIS_KIN"/>
    <property type="match status" value="1"/>
</dbReference>
<evidence type="ECO:0000256" key="5">
    <source>
        <dbReference type="ARBA" id="ARBA00022741"/>
    </source>
</evidence>
<evidence type="ECO:0000313" key="16">
    <source>
        <dbReference type="Proteomes" id="UP001342826"/>
    </source>
</evidence>
<evidence type="ECO:0000259" key="14">
    <source>
        <dbReference type="PROSITE" id="PS50112"/>
    </source>
</evidence>
<keyword evidence="5" id="KW-0547">Nucleotide-binding</keyword>
<keyword evidence="4" id="KW-0808">Transferase</keyword>
<name>A0ABU6P2F0_9BACI</name>